<evidence type="ECO:0000313" key="1">
    <source>
        <dbReference type="EMBL" id="GBP75563.1"/>
    </source>
</evidence>
<sequence length="109" mass="12668">MKYKQETQEQLFPNFITHNQSKYETIDERNSPAYFMSSLRMRALKDAVIRITSDDATAIKNKRVAVAAHARRANLRSVSWRRARRGKLGEGKIDAVRAYSPRRNLYRPG</sequence>
<evidence type="ECO:0000313" key="2">
    <source>
        <dbReference type="Proteomes" id="UP000299102"/>
    </source>
</evidence>
<accession>A0A4C1YJV9</accession>
<proteinExistence type="predicted"/>
<name>A0A4C1YJV9_EUMVA</name>
<protein>
    <submittedName>
        <fullName evidence="1">Uncharacterized protein</fullName>
    </submittedName>
</protein>
<reference evidence="1 2" key="1">
    <citation type="journal article" date="2019" name="Commun. Biol.">
        <title>The bagworm genome reveals a unique fibroin gene that provides high tensile strength.</title>
        <authorList>
            <person name="Kono N."/>
            <person name="Nakamura H."/>
            <person name="Ohtoshi R."/>
            <person name="Tomita M."/>
            <person name="Numata K."/>
            <person name="Arakawa K."/>
        </authorList>
    </citation>
    <scope>NUCLEOTIDE SEQUENCE [LARGE SCALE GENOMIC DNA]</scope>
</reference>
<keyword evidence="2" id="KW-1185">Reference proteome</keyword>
<organism evidence="1 2">
    <name type="scientific">Eumeta variegata</name>
    <name type="common">Bagworm moth</name>
    <name type="synonym">Eumeta japonica</name>
    <dbReference type="NCBI Taxonomy" id="151549"/>
    <lineage>
        <taxon>Eukaryota</taxon>
        <taxon>Metazoa</taxon>
        <taxon>Ecdysozoa</taxon>
        <taxon>Arthropoda</taxon>
        <taxon>Hexapoda</taxon>
        <taxon>Insecta</taxon>
        <taxon>Pterygota</taxon>
        <taxon>Neoptera</taxon>
        <taxon>Endopterygota</taxon>
        <taxon>Lepidoptera</taxon>
        <taxon>Glossata</taxon>
        <taxon>Ditrysia</taxon>
        <taxon>Tineoidea</taxon>
        <taxon>Psychidae</taxon>
        <taxon>Oiketicinae</taxon>
        <taxon>Eumeta</taxon>
    </lineage>
</organism>
<comment type="caution">
    <text evidence="1">The sequence shown here is derived from an EMBL/GenBank/DDBJ whole genome shotgun (WGS) entry which is preliminary data.</text>
</comment>
<dbReference type="EMBL" id="BGZK01001253">
    <property type="protein sequence ID" value="GBP75563.1"/>
    <property type="molecule type" value="Genomic_DNA"/>
</dbReference>
<gene>
    <name evidence="1" type="ORF">EVAR_50248_1</name>
</gene>
<dbReference type="AlphaFoldDB" id="A0A4C1YJV9"/>
<dbReference type="Proteomes" id="UP000299102">
    <property type="component" value="Unassembled WGS sequence"/>
</dbReference>